<dbReference type="EMBL" id="JARBHB010000006">
    <property type="protein sequence ID" value="KAJ8880230.1"/>
    <property type="molecule type" value="Genomic_DNA"/>
</dbReference>
<name>A0ABQ9H7G0_9NEOP</name>
<evidence type="ECO:0000313" key="3">
    <source>
        <dbReference type="Proteomes" id="UP001159363"/>
    </source>
</evidence>
<comment type="caution">
    <text evidence="2">The sequence shown here is derived from an EMBL/GenBank/DDBJ whole genome shotgun (WGS) entry which is preliminary data.</text>
</comment>
<reference evidence="2 3" key="1">
    <citation type="submission" date="2023-02" db="EMBL/GenBank/DDBJ databases">
        <title>LHISI_Scaffold_Assembly.</title>
        <authorList>
            <person name="Stuart O.P."/>
            <person name="Cleave R."/>
            <person name="Magrath M.J.L."/>
            <person name="Mikheyev A.S."/>
        </authorList>
    </citation>
    <scope>NUCLEOTIDE SEQUENCE [LARGE SCALE GENOMIC DNA]</scope>
    <source>
        <strain evidence="2">Daus_M_001</strain>
        <tissue evidence="2">Leg muscle</tissue>
    </source>
</reference>
<proteinExistence type="predicted"/>
<evidence type="ECO:0000256" key="1">
    <source>
        <dbReference type="SAM" id="MobiDB-lite"/>
    </source>
</evidence>
<protein>
    <submittedName>
        <fullName evidence="2">Uncharacterized protein</fullName>
    </submittedName>
</protein>
<accession>A0ABQ9H7G0</accession>
<organism evidence="2 3">
    <name type="scientific">Dryococelus australis</name>
    <dbReference type="NCBI Taxonomy" id="614101"/>
    <lineage>
        <taxon>Eukaryota</taxon>
        <taxon>Metazoa</taxon>
        <taxon>Ecdysozoa</taxon>
        <taxon>Arthropoda</taxon>
        <taxon>Hexapoda</taxon>
        <taxon>Insecta</taxon>
        <taxon>Pterygota</taxon>
        <taxon>Neoptera</taxon>
        <taxon>Polyneoptera</taxon>
        <taxon>Phasmatodea</taxon>
        <taxon>Verophasmatodea</taxon>
        <taxon>Anareolatae</taxon>
        <taxon>Phasmatidae</taxon>
        <taxon>Eurycanthinae</taxon>
        <taxon>Dryococelus</taxon>
    </lineage>
</organism>
<keyword evidence="3" id="KW-1185">Reference proteome</keyword>
<evidence type="ECO:0000313" key="2">
    <source>
        <dbReference type="EMBL" id="KAJ8880230.1"/>
    </source>
</evidence>
<sequence>MLSLAYCDPLLSKDLHLCVPFATVGLFTFRAIARLDSPLRWQPTITPLSKSDISVPRAISLSTGSSPAYSVWRPDKSIDLLNYLSSLVPKYFLVDSVRQAGCWSAGGTVYVLAKSAVMLSEIERMATVQCALRVTRLWRLRVNAQYERSRTGMKRGGLNGRSPSKPADQRLRPARFPHPLPGIEPGSPLWEDALLGVYLPWSCRVVVELDLLDSESVRCRSGDHGPIVPLWSRLVVPRIKMAASRHHSSLI</sequence>
<feature type="region of interest" description="Disordered" evidence="1">
    <location>
        <begin position="151"/>
        <end position="177"/>
    </location>
</feature>
<dbReference type="Proteomes" id="UP001159363">
    <property type="component" value="Chromosome 5"/>
</dbReference>
<gene>
    <name evidence="2" type="ORF">PR048_016696</name>
</gene>